<gene>
    <name evidence="2" type="ordered locus">Rmar_2556</name>
</gene>
<dbReference type="SUPFAM" id="SSF51206">
    <property type="entry name" value="cAMP-binding domain-like"/>
    <property type="match status" value="1"/>
</dbReference>
<dbReference type="GO" id="GO:0005829">
    <property type="term" value="C:cytosol"/>
    <property type="evidence" value="ECO:0007669"/>
    <property type="project" value="TreeGrafter"/>
</dbReference>
<dbReference type="PANTHER" id="PTHR11635:SF152">
    <property type="entry name" value="CAMP-DEPENDENT PROTEIN KINASE TYPE I REGULATORY SUBUNIT-RELATED"/>
    <property type="match status" value="1"/>
</dbReference>
<organism evidence="2 3">
    <name type="scientific">Rhodothermus marinus (strain ATCC 43812 / DSM 4252 / R-10)</name>
    <name type="common">Rhodothermus obamensis</name>
    <dbReference type="NCBI Taxonomy" id="518766"/>
    <lineage>
        <taxon>Bacteria</taxon>
        <taxon>Pseudomonadati</taxon>
        <taxon>Rhodothermota</taxon>
        <taxon>Rhodothermia</taxon>
        <taxon>Rhodothermales</taxon>
        <taxon>Rhodothermaceae</taxon>
        <taxon>Rhodothermus</taxon>
    </lineage>
</organism>
<dbReference type="eggNOG" id="COG0664">
    <property type="taxonomic scope" value="Bacteria"/>
</dbReference>
<dbReference type="GO" id="GO:0004862">
    <property type="term" value="F:cAMP-dependent protein kinase inhibitor activity"/>
    <property type="evidence" value="ECO:0007669"/>
    <property type="project" value="TreeGrafter"/>
</dbReference>
<proteinExistence type="predicted"/>
<evidence type="ECO:0000313" key="3">
    <source>
        <dbReference type="Proteomes" id="UP000002221"/>
    </source>
</evidence>
<feature type="domain" description="Cyclic nucleotide-binding" evidence="1">
    <location>
        <begin position="35"/>
        <end position="155"/>
    </location>
</feature>
<dbReference type="AlphaFoldDB" id="D0MFU3"/>
<accession>D0MFU3</accession>
<dbReference type="Proteomes" id="UP000002221">
    <property type="component" value="Chromosome"/>
</dbReference>
<dbReference type="PANTHER" id="PTHR11635">
    <property type="entry name" value="CAMP-DEPENDENT PROTEIN KINASE REGULATORY CHAIN"/>
    <property type="match status" value="1"/>
</dbReference>
<dbReference type="OrthoDB" id="1523752at2"/>
<dbReference type="EMBL" id="CP001807">
    <property type="protein sequence ID" value="ACY49432.1"/>
    <property type="molecule type" value="Genomic_DNA"/>
</dbReference>
<dbReference type="HOGENOM" id="CLU_075053_16_0_10"/>
<dbReference type="KEGG" id="rmr:Rmar_2556"/>
<dbReference type="Pfam" id="PF00027">
    <property type="entry name" value="cNMP_binding"/>
    <property type="match status" value="1"/>
</dbReference>
<protein>
    <submittedName>
        <fullName evidence="2">Putative transcriptional regulator, Crp/Fnr family</fullName>
    </submittedName>
</protein>
<dbReference type="STRING" id="518766.Rmar_2556"/>
<reference evidence="2 3" key="1">
    <citation type="journal article" date="2009" name="Stand. Genomic Sci.">
        <title>Complete genome sequence of Rhodothermus marinus type strain (R-10).</title>
        <authorList>
            <person name="Nolan M."/>
            <person name="Tindall B.J."/>
            <person name="Pomrenke H."/>
            <person name="Lapidus A."/>
            <person name="Copeland A."/>
            <person name="Glavina Del Rio T."/>
            <person name="Lucas S."/>
            <person name="Chen F."/>
            <person name="Tice H."/>
            <person name="Cheng J.F."/>
            <person name="Saunders E."/>
            <person name="Han C."/>
            <person name="Bruce D."/>
            <person name="Goodwin L."/>
            <person name="Chain P."/>
            <person name="Pitluck S."/>
            <person name="Ovchinikova G."/>
            <person name="Pati A."/>
            <person name="Ivanova N."/>
            <person name="Mavromatis K."/>
            <person name="Chen A."/>
            <person name="Palaniappan K."/>
            <person name="Land M."/>
            <person name="Hauser L."/>
            <person name="Chang Y.J."/>
            <person name="Jeffries C.D."/>
            <person name="Brettin T."/>
            <person name="Goker M."/>
            <person name="Bristow J."/>
            <person name="Eisen J.A."/>
            <person name="Markowitz V."/>
            <person name="Hugenholtz P."/>
            <person name="Kyrpides N.C."/>
            <person name="Klenk H.P."/>
            <person name="Detter J.C."/>
        </authorList>
    </citation>
    <scope>NUCLEOTIDE SEQUENCE [LARGE SCALE GENOMIC DNA]</scope>
    <source>
        <strain evidence="3">ATCC 43812 / DSM 4252 / R-10</strain>
    </source>
</reference>
<dbReference type="InterPro" id="IPR050503">
    <property type="entry name" value="cAMP-dep_PK_reg_su-like"/>
</dbReference>
<sequence length="198" mass="23155">MRIWHTLQRGYRALFRPREDAYTRELLHVLRHVPIFQHLPRRVLKTMLPYLHARTYRRHEVIYFEGDPGLGLYIITRGTVRLLMENENGQFEELARLSEYDTCGHLALLGEFRRMETAQAATEVQVLGLFRPDLKLLLRRHPAVGAAILQAVARYVAARQVELIALLSNCTDRRQALIWLQEAGRRAEHRLPSLLSER</sequence>
<dbReference type="GO" id="GO:0005952">
    <property type="term" value="C:cAMP-dependent protein kinase complex"/>
    <property type="evidence" value="ECO:0007669"/>
    <property type="project" value="InterPro"/>
</dbReference>
<dbReference type="InterPro" id="IPR018490">
    <property type="entry name" value="cNMP-bd_dom_sf"/>
</dbReference>
<name>D0MFU3_RHOM4</name>
<dbReference type="Gene3D" id="2.60.120.10">
    <property type="entry name" value="Jelly Rolls"/>
    <property type="match status" value="1"/>
</dbReference>
<keyword evidence="3" id="KW-1185">Reference proteome</keyword>
<dbReference type="GO" id="GO:0030552">
    <property type="term" value="F:cAMP binding"/>
    <property type="evidence" value="ECO:0007669"/>
    <property type="project" value="TreeGrafter"/>
</dbReference>
<dbReference type="GO" id="GO:0034236">
    <property type="term" value="F:protein kinase A catalytic subunit binding"/>
    <property type="evidence" value="ECO:0007669"/>
    <property type="project" value="TreeGrafter"/>
</dbReference>
<dbReference type="CDD" id="cd00038">
    <property type="entry name" value="CAP_ED"/>
    <property type="match status" value="1"/>
</dbReference>
<dbReference type="SMART" id="SM00100">
    <property type="entry name" value="cNMP"/>
    <property type="match status" value="1"/>
</dbReference>
<dbReference type="PROSITE" id="PS50042">
    <property type="entry name" value="CNMP_BINDING_3"/>
    <property type="match status" value="1"/>
</dbReference>
<evidence type="ECO:0000313" key="2">
    <source>
        <dbReference type="EMBL" id="ACY49432.1"/>
    </source>
</evidence>
<evidence type="ECO:0000259" key="1">
    <source>
        <dbReference type="PROSITE" id="PS50042"/>
    </source>
</evidence>
<dbReference type="InterPro" id="IPR000595">
    <property type="entry name" value="cNMP-bd_dom"/>
</dbReference>
<dbReference type="RefSeq" id="WP_012845042.1">
    <property type="nucleotide sequence ID" value="NC_013501.1"/>
</dbReference>
<dbReference type="InterPro" id="IPR014710">
    <property type="entry name" value="RmlC-like_jellyroll"/>
</dbReference>